<dbReference type="InterPro" id="IPR036869">
    <property type="entry name" value="J_dom_sf"/>
</dbReference>
<keyword evidence="1" id="KW-0812">Transmembrane</keyword>
<keyword evidence="4" id="KW-1185">Reference proteome</keyword>
<feature type="domain" description="J" evidence="2">
    <location>
        <begin position="22"/>
        <end position="86"/>
    </location>
</feature>
<evidence type="ECO:0000259" key="2">
    <source>
        <dbReference type="PROSITE" id="PS50076"/>
    </source>
</evidence>
<keyword evidence="1" id="KW-0472">Membrane</keyword>
<proteinExistence type="predicted"/>
<evidence type="ECO:0000313" key="4">
    <source>
        <dbReference type="Proteomes" id="UP001479436"/>
    </source>
</evidence>
<keyword evidence="1" id="KW-1133">Transmembrane helix</keyword>
<comment type="caution">
    <text evidence="3">The sequence shown here is derived from an EMBL/GenBank/DDBJ whole genome shotgun (WGS) entry which is preliminary data.</text>
</comment>
<evidence type="ECO:0000256" key="1">
    <source>
        <dbReference type="SAM" id="Phobius"/>
    </source>
</evidence>
<dbReference type="SMART" id="SM00271">
    <property type="entry name" value="DnaJ"/>
    <property type="match status" value="1"/>
</dbReference>
<name>A0ABR2X4P4_9FUNG</name>
<dbReference type="Proteomes" id="UP001479436">
    <property type="component" value="Unassembled WGS sequence"/>
</dbReference>
<gene>
    <name evidence="3" type="ORF">K7432_000452</name>
</gene>
<feature type="transmembrane region" description="Helical" evidence="1">
    <location>
        <begin position="101"/>
        <end position="120"/>
    </location>
</feature>
<sequence length="219" mass="26074">MNTSNKKELTETLRRIVESSTEYYQVLGVPRNSTSLEIKRAYKKLALVLHPDKNPSKEAEEAFKVVSKAYSVLGEEKARRTYDLYGVECTNQGTPKSTFSFVHFIPILIILLSIIFNIFFEESNVYPEFRYFPSAEFPLERFTEYHNIRYFAKPELEHWLQLQEGNEIQKFEQFIEFQHHQLKEIRSQRPLGDRLLNHQIRFKEIQSDRLKSNKLLTYK</sequence>
<dbReference type="InterPro" id="IPR051100">
    <property type="entry name" value="DnaJ_subfamily_B/C"/>
</dbReference>
<accession>A0ABR2X4P4</accession>
<dbReference type="EMBL" id="JASJQH010000008">
    <property type="protein sequence ID" value="KAK9768696.1"/>
    <property type="molecule type" value="Genomic_DNA"/>
</dbReference>
<organism evidence="3 4">
    <name type="scientific">Basidiobolus ranarum</name>
    <dbReference type="NCBI Taxonomy" id="34480"/>
    <lineage>
        <taxon>Eukaryota</taxon>
        <taxon>Fungi</taxon>
        <taxon>Fungi incertae sedis</taxon>
        <taxon>Zoopagomycota</taxon>
        <taxon>Entomophthoromycotina</taxon>
        <taxon>Basidiobolomycetes</taxon>
        <taxon>Basidiobolales</taxon>
        <taxon>Basidiobolaceae</taxon>
        <taxon>Basidiobolus</taxon>
    </lineage>
</organism>
<dbReference type="CDD" id="cd06257">
    <property type="entry name" value="DnaJ"/>
    <property type="match status" value="1"/>
</dbReference>
<dbReference type="Gene3D" id="1.10.287.110">
    <property type="entry name" value="DnaJ domain"/>
    <property type="match status" value="1"/>
</dbReference>
<dbReference type="PROSITE" id="PS50076">
    <property type="entry name" value="DNAJ_2"/>
    <property type="match status" value="1"/>
</dbReference>
<dbReference type="PANTHER" id="PTHR43908">
    <property type="entry name" value="AT29763P-RELATED"/>
    <property type="match status" value="1"/>
</dbReference>
<dbReference type="PRINTS" id="PR00625">
    <property type="entry name" value="JDOMAIN"/>
</dbReference>
<dbReference type="SUPFAM" id="SSF46565">
    <property type="entry name" value="Chaperone J-domain"/>
    <property type="match status" value="1"/>
</dbReference>
<dbReference type="Pfam" id="PF00226">
    <property type="entry name" value="DnaJ"/>
    <property type="match status" value="1"/>
</dbReference>
<reference evidence="3 4" key="1">
    <citation type="submission" date="2023-04" db="EMBL/GenBank/DDBJ databases">
        <title>Genome of Basidiobolus ranarum AG-B5.</title>
        <authorList>
            <person name="Stajich J.E."/>
            <person name="Carter-House D."/>
            <person name="Gryganskyi A."/>
        </authorList>
    </citation>
    <scope>NUCLEOTIDE SEQUENCE [LARGE SCALE GENOMIC DNA]</scope>
    <source>
        <strain evidence="3 4">AG-B5</strain>
    </source>
</reference>
<protein>
    <recommendedName>
        <fullName evidence="2">J domain-containing protein</fullName>
    </recommendedName>
</protein>
<dbReference type="InterPro" id="IPR001623">
    <property type="entry name" value="DnaJ_domain"/>
</dbReference>
<evidence type="ECO:0000313" key="3">
    <source>
        <dbReference type="EMBL" id="KAK9768696.1"/>
    </source>
</evidence>
<dbReference type="PANTHER" id="PTHR43908:SF3">
    <property type="entry name" value="AT29763P-RELATED"/>
    <property type="match status" value="1"/>
</dbReference>